<evidence type="ECO:0000256" key="2">
    <source>
        <dbReference type="SAM" id="Phobius"/>
    </source>
</evidence>
<name>A0A9N7Z2V4_PLEPL</name>
<proteinExistence type="predicted"/>
<comment type="caution">
    <text evidence="3">The sequence shown here is derived from an EMBL/GenBank/DDBJ whole genome shotgun (WGS) entry which is preliminary data.</text>
</comment>
<dbReference type="EMBL" id="CADEAL010003958">
    <property type="protein sequence ID" value="CAB1447811.1"/>
    <property type="molecule type" value="Genomic_DNA"/>
</dbReference>
<feature type="transmembrane region" description="Helical" evidence="2">
    <location>
        <begin position="47"/>
        <end position="65"/>
    </location>
</feature>
<keyword evidence="2" id="KW-1133">Transmembrane helix</keyword>
<dbReference type="AlphaFoldDB" id="A0A9N7Z2V4"/>
<evidence type="ECO:0000313" key="3">
    <source>
        <dbReference type="EMBL" id="CAB1447811.1"/>
    </source>
</evidence>
<keyword evidence="4" id="KW-1185">Reference proteome</keyword>
<feature type="compositionally biased region" description="Basic and acidic residues" evidence="1">
    <location>
        <begin position="135"/>
        <end position="150"/>
    </location>
</feature>
<evidence type="ECO:0000256" key="1">
    <source>
        <dbReference type="SAM" id="MobiDB-lite"/>
    </source>
</evidence>
<sequence length="191" mass="19995">MLKTQLCCPVGVVIRKGTAAPSSNLHHLSVTTLKGCRSPVMKVQQKLLSLWVLLLLMAALCPQLADGKRGGFFKGRGKGDDDKPPSSKSKGLSKQGLKLAGAAAAAGILGGTGTGYGVGFLGKKKHHGGHLGHKSSSEKDQRPHHDEGRGRQNPSLWKALVNTAAPAHPTNIFLTVGQVASFLVAAWIADI</sequence>
<gene>
    <name evidence="3" type="ORF">PLEPLA_LOCUS35487</name>
</gene>
<keyword evidence="2" id="KW-0472">Membrane</keyword>
<feature type="region of interest" description="Disordered" evidence="1">
    <location>
        <begin position="74"/>
        <end position="94"/>
    </location>
</feature>
<accession>A0A9N7Z2V4</accession>
<dbReference type="Proteomes" id="UP001153269">
    <property type="component" value="Unassembled WGS sequence"/>
</dbReference>
<feature type="transmembrane region" description="Helical" evidence="2">
    <location>
        <begin position="99"/>
        <end position="121"/>
    </location>
</feature>
<evidence type="ECO:0000313" key="4">
    <source>
        <dbReference type="Proteomes" id="UP001153269"/>
    </source>
</evidence>
<reference evidence="3" key="1">
    <citation type="submission" date="2020-03" db="EMBL/GenBank/DDBJ databases">
        <authorList>
            <person name="Weist P."/>
        </authorList>
    </citation>
    <scope>NUCLEOTIDE SEQUENCE</scope>
</reference>
<keyword evidence="2" id="KW-0812">Transmembrane</keyword>
<organism evidence="3 4">
    <name type="scientific">Pleuronectes platessa</name>
    <name type="common">European plaice</name>
    <dbReference type="NCBI Taxonomy" id="8262"/>
    <lineage>
        <taxon>Eukaryota</taxon>
        <taxon>Metazoa</taxon>
        <taxon>Chordata</taxon>
        <taxon>Craniata</taxon>
        <taxon>Vertebrata</taxon>
        <taxon>Euteleostomi</taxon>
        <taxon>Actinopterygii</taxon>
        <taxon>Neopterygii</taxon>
        <taxon>Teleostei</taxon>
        <taxon>Neoteleostei</taxon>
        <taxon>Acanthomorphata</taxon>
        <taxon>Carangaria</taxon>
        <taxon>Pleuronectiformes</taxon>
        <taxon>Pleuronectoidei</taxon>
        <taxon>Pleuronectidae</taxon>
        <taxon>Pleuronectes</taxon>
    </lineage>
</organism>
<feature type="region of interest" description="Disordered" evidence="1">
    <location>
        <begin position="127"/>
        <end position="152"/>
    </location>
</feature>
<protein>
    <submittedName>
        <fullName evidence="3">Uncharacterized protein</fullName>
    </submittedName>
</protein>